<dbReference type="PANTHER" id="PTHR12526:SF640">
    <property type="entry name" value="COLANIC ACID BIOSYNTHESIS GLYCOSYLTRANSFERASE WCAL-RELATED"/>
    <property type="match status" value="1"/>
</dbReference>
<protein>
    <submittedName>
        <fullName evidence="5">Glycosyltransferase</fullName>
    </submittedName>
</protein>
<dbReference type="GO" id="GO:0016757">
    <property type="term" value="F:glycosyltransferase activity"/>
    <property type="evidence" value="ECO:0007669"/>
    <property type="project" value="UniProtKB-KW"/>
</dbReference>
<gene>
    <name evidence="5" type="ORF">HB844_02015</name>
</gene>
<organism evidence="5 6">
    <name type="scientific">Listeria fleischmannii</name>
    <dbReference type="NCBI Taxonomy" id="1069827"/>
    <lineage>
        <taxon>Bacteria</taxon>
        <taxon>Bacillati</taxon>
        <taxon>Bacillota</taxon>
        <taxon>Bacilli</taxon>
        <taxon>Bacillales</taxon>
        <taxon>Listeriaceae</taxon>
        <taxon>Listeria</taxon>
    </lineage>
</organism>
<dbReference type="AlphaFoldDB" id="A0A841YBS2"/>
<comment type="similarity">
    <text evidence="1">Belongs to the glycosyltransferase group 1 family. Glycosyltransferase 4 subfamily.</text>
</comment>
<evidence type="ECO:0000313" key="5">
    <source>
        <dbReference type="EMBL" id="MBC1397637.1"/>
    </source>
</evidence>
<comment type="caution">
    <text evidence="5">The sequence shown here is derived from an EMBL/GenBank/DDBJ whole genome shotgun (WGS) entry which is preliminary data.</text>
</comment>
<sequence>MKVLFVVSTFPALSETFILNQITGFIDAGHEVEILAMSEVYGKKHSDVDRYKLMEKVTFINHPKSFLKKIHKLMKIIIRNPFSTLRLLNFFYYGKFVFSFRPAFAQEYLKNQSDYDAIIAHYGSNGLLLSILEKSTPTKRFVFFHGNDLTGFVNRFNSNIYNALFKSDIMLLPISQLWAAKLRSYGASSLMVKVHHMGVDVNRFKLEKINNFEDPIKLLLIGRLTEKKGIDIAIASVRILKECGYPLKLTIIGDGDLNMELRKLVQALGLEKEVYFSGWVNQENVVKSIKQADIILQPSRTANNGDMEGIPVSLMESLAQGKLVVSTYHSGIPELIIDGHNGLLAPENNPVKFADKIEKFIQMTNDERHVVSINARSTILREFNIDKLNEKLIEMCLEK</sequence>
<evidence type="ECO:0000256" key="1">
    <source>
        <dbReference type="ARBA" id="ARBA00009481"/>
    </source>
</evidence>
<evidence type="ECO:0000256" key="2">
    <source>
        <dbReference type="ARBA" id="ARBA00022676"/>
    </source>
</evidence>
<dbReference type="SUPFAM" id="SSF53756">
    <property type="entry name" value="UDP-Glycosyltransferase/glycogen phosphorylase"/>
    <property type="match status" value="1"/>
</dbReference>
<evidence type="ECO:0000256" key="3">
    <source>
        <dbReference type="ARBA" id="ARBA00022679"/>
    </source>
</evidence>
<dbReference type="InterPro" id="IPR001296">
    <property type="entry name" value="Glyco_trans_1"/>
</dbReference>
<accession>A0A841YBS2</accession>
<dbReference type="EMBL" id="JAARPY010000002">
    <property type="protein sequence ID" value="MBC1397637.1"/>
    <property type="molecule type" value="Genomic_DNA"/>
</dbReference>
<evidence type="ECO:0000313" key="6">
    <source>
        <dbReference type="Proteomes" id="UP000571128"/>
    </source>
</evidence>
<name>A0A841YBS2_9LIST</name>
<keyword evidence="3 5" id="KW-0808">Transferase</keyword>
<keyword evidence="2" id="KW-0328">Glycosyltransferase</keyword>
<dbReference type="RefSeq" id="WP_115095463.1">
    <property type="nucleotide sequence ID" value="NZ_JAARPY010000002.1"/>
</dbReference>
<proteinExistence type="inferred from homology"/>
<dbReference type="Gene3D" id="3.40.50.2000">
    <property type="entry name" value="Glycogen Phosphorylase B"/>
    <property type="match status" value="2"/>
</dbReference>
<dbReference type="Proteomes" id="UP000571128">
    <property type="component" value="Unassembled WGS sequence"/>
</dbReference>
<reference evidence="5 6" key="1">
    <citation type="submission" date="2020-03" db="EMBL/GenBank/DDBJ databases">
        <title>Soil Listeria distribution.</title>
        <authorList>
            <person name="Liao J."/>
            <person name="Wiedmann M."/>
        </authorList>
    </citation>
    <scope>NUCLEOTIDE SEQUENCE [LARGE SCALE GENOMIC DNA]</scope>
    <source>
        <strain evidence="5 6">FSL L7-1645</strain>
    </source>
</reference>
<evidence type="ECO:0000259" key="4">
    <source>
        <dbReference type="Pfam" id="PF00534"/>
    </source>
</evidence>
<dbReference type="PANTHER" id="PTHR12526">
    <property type="entry name" value="GLYCOSYLTRANSFERASE"/>
    <property type="match status" value="1"/>
</dbReference>
<feature type="domain" description="Glycosyl transferase family 1" evidence="4">
    <location>
        <begin position="206"/>
        <end position="377"/>
    </location>
</feature>
<dbReference type="Pfam" id="PF00534">
    <property type="entry name" value="Glycos_transf_1"/>
    <property type="match status" value="1"/>
</dbReference>